<protein>
    <submittedName>
        <fullName evidence="1">Uncharacterized protein</fullName>
    </submittedName>
</protein>
<keyword evidence="2" id="KW-1185">Reference proteome</keyword>
<dbReference type="Proteomes" id="UP000192758">
    <property type="component" value="Unassembled WGS sequence"/>
</dbReference>
<dbReference type="AlphaFoldDB" id="A0A1W0E6F8"/>
<organism evidence="1 2">
    <name type="scientific">Ecytonucleospora hepatopenaei</name>
    <dbReference type="NCBI Taxonomy" id="646526"/>
    <lineage>
        <taxon>Eukaryota</taxon>
        <taxon>Fungi</taxon>
        <taxon>Fungi incertae sedis</taxon>
        <taxon>Microsporidia</taxon>
        <taxon>Enterocytozoonidae</taxon>
        <taxon>Ecytonucleospora</taxon>
    </lineage>
</organism>
<evidence type="ECO:0000313" key="1">
    <source>
        <dbReference type="EMBL" id="OQS54796.1"/>
    </source>
</evidence>
<reference evidence="1 2" key="1">
    <citation type="journal article" date="2017" name="Environ. Microbiol.">
        <title>Decay of the glycolytic pathway and adaptation to intranuclear parasitism within Enterocytozoonidae microsporidia.</title>
        <authorList>
            <person name="Wiredu Boakye D."/>
            <person name="Jaroenlak P."/>
            <person name="Prachumwat A."/>
            <person name="Williams T.A."/>
            <person name="Bateman K.S."/>
            <person name="Itsathitphaisarn O."/>
            <person name="Sritunyalucksana K."/>
            <person name="Paszkiewicz K.H."/>
            <person name="Moore K.A."/>
            <person name="Stentiford G.D."/>
            <person name="Williams B.A."/>
        </authorList>
    </citation>
    <scope>NUCLEOTIDE SEQUENCE [LARGE SCALE GENOMIC DNA]</scope>
    <source>
        <strain evidence="1 2">TH1</strain>
    </source>
</reference>
<accession>A0A1W0E6F8</accession>
<proteinExistence type="predicted"/>
<dbReference type="EMBL" id="MNPJ01000017">
    <property type="protein sequence ID" value="OQS54796.1"/>
    <property type="molecule type" value="Genomic_DNA"/>
</dbReference>
<sequence length="128" mass="15835">MILKEVNKELQQCNEKITEILFELNQNENLLIHFTFFILYKTLEEIFKNELEQKKTRLTFGIFQYYPLECCNTQLNLLFHIIEKVMFVDLYMYDINFIRDNHFELFSEIDKSYKRIKEFLSSYKKIYK</sequence>
<dbReference type="VEuPathDB" id="MicrosporidiaDB:EHP00_1260"/>
<gene>
    <name evidence="1" type="ORF">EHP00_1260</name>
</gene>
<name>A0A1W0E6F8_9MICR</name>
<comment type="caution">
    <text evidence="1">The sequence shown here is derived from an EMBL/GenBank/DDBJ whole genome shotgun (WGS) entry which is preliminary data.</text>
</comment>
<evidence type="ECO:0000313" key="2">
    <source>
        <dbReference type="Proteomes" id="UP000192758"/>
    </source>
</evidence>